<dbReference type="EMBL" id="JAVDVQ010000017">
    <property type="protein sequence ID" value="MDR7084064.1"/>
    <property type="molecule type" value="Genomic_DNA"/>
</dbReference>
<evidence type="ECO:0000256" key="1">
    <source>
        <dbReference type="SAM" id="Phobius"/>
    </source>
</evidence>
<comment type="caution">
    <text evidence="2">The sequence shown here is derived from an EMBL/GenBank/DDBJ whole genome shotgun (WGS) entry which is preliminary data.</text>
</comment>
<keyword evidence="1" id="KW-0472">Membrane</keyword>
<feature type="transmembrane region" description="Helical" evidence="1">
    <location>
        <begin position="75"/>
        <end position="95"/>
    </location>
</feature>
<dbReference type="Pfam" id="PF02325">
    <property type="entry name" value="CCB3_YggT"/>
    <property type="match status" value="1"/>
</dbReference>
<gene>
    <name evidence="2" type="ORF">J2X01_003371</name>
</gene>
<accession>A0ABU1UFU3</accession>
<keyword evidence="1" id="KW-0812">Transmembrane</keyword>
<dbReference type="InterPro" id="IPR003425">
    <property type="entry name" value="CCB3/YggT"/>
</dbReference>
<feature type="transmembrane region" description="Helical" evidence="1">
    <location>
        <begin position="6"/>
        <end position="28"/>
    </location>
</feature>
<reference evidence="2 3" key="1">
    <citation type="submission" date="2023-07" db="EMBL/GenBank/DDBJ databases">
        <title>Sorghum-associated microbial communities from plants grown in Nebraska, USA.</title>
        <authorList>
            <person name="Schachtman D."/>
        </authorList>
    </citation>
    <scope>NUCLEOTIDE SEQUENCE [LARGE SCALE GENOMIC DNA]</scope>
    <source>
        <strain evidence="2 3">BE167</strain>
    </source>
</reference>
<evidence type="ECO:0000313" key="2">
    <source>
        <dbReference type="EMBL" id="MDR7084064.1"/>
    </source>
</evidence>
<organism evidence="2 3">
    <name type="scientific">Arthrobacter ginsengisoli</name>
    <dbReference type="NCBI Taxonomy" id="1356565"/>
    <lineage>
        <taxon>Bacteria</taxon>
        <taxon>Bacillati</taxon>
        <taxon>Actinomycetota</taxon>
        <taxon>Actinomycetes</taxon>
        <taxon>Micrococcales</taxon>
        <taxon>Micrococcaceae</taxon>
        <taxon>Arthrobacter</taxon>
    </lineage>
</organism>
<proteinExistence type="predicted"/>
<dbReference type="Proteomes" id="UP001252243">
    <property type="component" value="Unassembled WGS sequence"/>
</dbReference>
<protein>
    <submittedName>
        <fullName evidence="2">YggT family protein</fullName>
    </submittedName>
</protein>
<evidence type="ECO:0000313" key="3">
    <source>
        <dbReference type="Proteomes" id="UP001252243"/>
    </source>
</evidence>
<sequence length="102" mass="11296">MGIVFGLVYIALLLFFVALIIRLIFDWVQMFARGWRPRGAALVTAHAVYSVTDRPIKLLRRLIPPLRLGGISLDLGFLLLFVAVTIAMSVAKFLVVSQPISA</sequence>
<dbReference type="RefSeq" id="WP_310059866.1">
    <property type="nucleotide sequence ID" value="NZ_JAVDVQ010000017.1"/>
</dbReference>
<name>A0ABU1UFU3_9MICC</name>
<keyword evidence="1" id="KW-1133">Transmembrane helix</keyword>
<keyword evidence="3" id="KW-1185">Reference proteome</keyword>